<organism evidence="3 4">
    <name type="scientific">Actinomycetospora corticicola</name>
    <dbReference type="NCBI Taxonomy" id="663602"/>
    <lineage>
        <taxon>Bacteria</taxon>
        <taxon>Bacillati</taxon>
        <taxon>Actinomycetota</taxon>
        <taxon>Actinomycetes</taxon>
        <taxon>Pseudonocardiales</taxon>
        <taxon>Pseudonocardiaceae</taxon>
        <taxon>Actinomycetospora</taxon>
    </lineage>
</organism>
<gene>
    <name evidence="3" type="ORF">BJ983_005935</name>
</gene>
<dbReference type="CDD" id="cd16936">
    <property type="entry name" value="HATPase_RsbW-like"/>
    <property type="match status" value="1"/>
</dbReference>
<keyword evidence="4" id="KW-1185">Reference proteome</keyword>
<dbReference type="PANTHER" id="PTHR35526">
    <property type="entry name" value="ANTI-SIGMA-F FACTOR RSBW-RELATED"/>
    <property type="match status" value="1"/>
</dbReference>
<evidence type="ECO:0000313" key="3">
    <source>
        <dbReference type="EMBL" id="NYD39833.1"/>
    </source>
</evidence>
<dbReference type="GO" id="GO:0004674">
    <property type="term" value="F:protein serine/threonine kinase activity"/>
    <property type="evidence" value="ECO:0007669"/>
    <property type="project" value="UniProtKB-KW"/>
</dbReference>
<accession>A0A7Y9J910</accession>
<dbReference type="EMBL" id="JACCBN010000001">
    <property type="protein sequence ID" value="NYD39833.1"/>
    <property type="molecule type" value="Genomic_DNA"/>
</dbReference>
<dbReference type="AlphaFoldDB" id="A0A7Y9J910"/>
<name>A0A7Y9J910_9PSEU</name>
<dbReference type="SUPFAM" id="SSF55874">
    <property type="entry name" value="ATPase domain of HSP90 chaperone/DNA topoisomerase II/histidine kinase"/>
    <property type="match status" value="1"/>
</dbReference>
<dbReference type="InterPro" id="IPR036890">
    <property type="entry name" value="HATPase_C_sf"/>
</dbReference>
<sequence>MRAVRLQLREWVAAADLDEDTADAVVQLTDEAVTNAVEHATTDGDTCVVDVLANRPPCGSGVAVVVHDDGTWKPPGDPGYRGRGVRLIGLMSDRSTITTSASGTTVRMCWTDPRLN</sequence>
<keyword evidence="3" id="KW-0418">Kinase</keyword>
<keyword evidence="3" id="KW-0808">Transferase</keyword>
<feature type="domain" description="Histidine kinase/HSP90-like ATPase" evidence="2">
    <location>
        <begin position="1"/>
        <end position="110"/>
    </location>
</feature>
<proteinExistence type="predicted"/>
<evidence type="ECO:0000259" key="2">
    <source>
        <dbReference type="Pfam" id="PF13581"/>
    </source>
</evidence>
<reference evidence="3 4" key="1">
    <citation type="submission" date="2020-07" db="EMBL/GenBank/DDBJ databases">
        <title>Sequencing the genomes of 1000 actinobacteria strains.</title>
        <authorList>
            <person name="Klenk H.-P."/>
        </authorList>
    </citation>
    <scope>NUCLEOTIDE SEQUENCE [LARGE SCALE GENOMIC DNA]</scope>
    <source>
        <strain evidence="3 4">DSM 45772</strain>
    </source>
</reference>
<dbReference type="Pfam" id="PF13581">
    <property type="entry name" value="HATPase_c_2"/>
    <property type="match status" value="1"/>
</dbReference>
<comment type="caution">
    <text evidence="3">The sequence shown here is derived from an EMBL/GenBank/DDBJ whole genome shotgun (WGS) entry which is preliminary data.</text>
</comment>
<evidence type="ECO:0000313" key="4">
    <source>
        <dbReference type="Proteomes" id="UP000535890"/>
    </source>
</evidence>
<dbReference type="Gene3D" id="3.30.565.10">
    <property type="entry name" value="Histidine kinase-like ATPase, C-terminal domain"/>
    <property type="match status" value="1"/>
</dbReference>
<keyword evidence="1" id="KW-0723">Serine/threonine-protein kinase</keyword>
<dbReference type="PANTHER" id="PTHR35526:SF3">
    <property type="entry name" value="ANTI-SIGMA-F FACTOR RSBW"/>
    <property type="match status" value="1"/>
</dbReference>
<evidence type="ECO:0000256" key="1">
    <source>
        <dbReference type="ARBA" id="ARBA00022527"/>
    </source>
</evidence>
<dbReference type="InterPro" id="IPR003594">
    <property type="entry name" value="HATPase_dom"/>
</dbReference>
<dbReference type="Proteomes" id="UP000535890">
    <property type="component" value="Unassembled WGS sequence"/>
</dbReference>
<protein>
    <submittedName>
        <fullName evidence="3">Two-component sensor histidine kinase</fullName>
    </submittedName>
</protein>
<dbReference type="InterPro" id="IPR050267">
    <property type="entry name" value="Anti-sigma-factor_SerPK"/>
</dbReference>